<dbReference type="Gramene" id="KRH40161">
    <property type="protein sequence ID" value="KRH40161"/>
    <property type="gene ID" value="GLYMA_09G242400"/>
</dbReference>
<sequence>MASTKVNNRGSPGSKRFRNDGTYMIFMVPNTATSRKDGDWTCPNCGNLNFSFRTVCNQGHCGAPRPSLTITPPAPIISPYRNSHPFYHGGFGIPPPSYGIPSQFGSPIPHPGLQYDYGLYARARAPYSPLPMFPPASFGGINYGPRPRIDGYGYGFQSPPPPWAEGLVADNFASRKRRGDFAVINHLTHSGNRQNQSGLMVCLKGTGFVQGVTMLILPLEPLATSNIVEPSNLAQTNQIQQLSLKVVGLVKNAVTSTIPFEMYATAKTVEMRKQFLPSDISIL</sequence>
<dbReference type="ExpressionAtlas" id="A0A0R0ICS0">
    <property type="expression patterns" value="baseline and differential"/>
</dbReference>
<evidence type="ECO:0000256" key="1">
    <source>
        <dbReference type="ARBA" id="ARBA00022723"/>
    </source>
</evidence>
<dbReference type="PANTHER" id="PTHR12999:SF17">
    <property type="entry name" value="ZINC FINGER RAN-BINDING DOMAIN-CONTAINING PROTEIN 2"/>
    <property type="match status" value="1"/>
</dbReference>
<dbReference type="SUPFAM" id="SSF90209">
    <property type="entry name" value="Ran binding protein zinc finger-like"/>
    <property type="match status" value="1"/>
</dbReference>
<dbReference type="EMBL" id="CM000842">
    <property type="protein sequence ID" value="KRH40161.1"/>
    <property type="molecule type" value="Genomic_DNA"/>
</dbReference>
<dbReference type="SMART" id="SM00547">
    <property type="entry name" value="ZnF_RBZ"/>
    <property type="match status" value="1"/>
</dbReference>
<reference evidence="6" key="2">
    <citation type="submission" date="2018-02" db="UniProtKB">
        <authorList>
            <consortium name="EnsemblPlants"/>
        </authorList>
    </citation>
    <scope>IDENTIFICATION</scope>
    <source>
        <strain evidence="6">Williams 82</strain>
    </source>
</reference>
<dbReference type="AlphaFoldDB" id="A0A0R0ICS0"/>
<dbReference type="EnsemblPlants" id="KRH40161">
    <property type="protein sequence ID" value="KRH40161"/>
    <property type="gene ID" value="GLYMA_09G242400"/>
</dbReference>
<dbReference type="InterPro" id="IPR036443">
    <property type="entry name" value="Znf_RanBP2_sf"/>
</dbReference>
<dbReference type="Proteomes" id="UP000008827">
    <property type="component" value="Chromosome 9"/>
</dbReference>
<evidence type="ECO:0000259" key="4">
    <source>
        <dbReference type="SMART" id="SM00547"/>
    </source>
</evidence>
<name>A0A0R0ICS0_SOYBN</name>
<keyword evidence="1" id="KW-0479">Metal-binding</keyword>
<accession>A0A0R0ICS0</accession>
<evidence type="ECO:0000313" key="7">
    <source>
        <dbReference type="Proteomes" id="UP000008827"/>
    </source>
</evidence>
<dbReference type="GeneID" id="100806059"/>
<keyword evidence="2" id="KW-0863">Zinc-finger</keyword>
<protein>
    <recommendedName>
        <fullName evidence="4">RanBP2-type domain-containing protein</fullName>
    </recommendedName>
</protein>
<evidence type="ECO:0000313" key="6">
    <source>
        <dbReference type="EnsemblPlants" id="KRH40161"/>
    </source>
</evidence>
<gene>
    <name evidence="6" type="primary">LOC100806059</name>
    <name evidence="5" type="ORF">GLYMA_09G242400</name>
</gene>
<dbReference type="InterPro" id="IPR001876">
    <property type="entry name" value="Znf_RanBP2"/>
</dbReference>
<evidence type="ECO:0000256" key="3">
    <source>
        <dbReference type="ARBA" id="ARBA00022833"/>
    </source>
</evidence>
<dbReference type="STRING" id="3847.A0A0R0ICS0"/>
<keyword evidence="7" id="KW-1185">Reference proteome</keyword>
<dbReference type="RefSeq" id="XP_006587775.2">
    <property type="nucleotide sequence ID" value="XM_006587712.3"/>
</dbReference>
<keyword evidence="3" id="KW-0862">Zinc</keyword>
<feature type="domain" description="RanBP2-type" evidence="4">
    <location>
        <begin position="38"/>
        <end position="64"/>
    </location>
</feature>
<dbReference type="OrthoDB" id="1878647at2759"/>
<evidence type="ECO:0000313" key="5">
    <source>
        <dbReference type="EMBL" id="KRH40161.1"/>
    </source>
</evidence>
<dbReference type="Gene3D" id="4.10.1060.10">
    <property type="entry name" value="Zinc finger, RanBP2-type"/>
    <property type="match status" value="1"/>
</dbReference>
<reference evidence="5" key="3">
    <citation type="submission" date="2018-07" db="EMBL/GenBank/DDBJ databases">
        <title>WGS assembly of Glycine max.</title>
        <authorList>
            <person name="Schmutz J."/>
            <person name="Cannon S."/>
            <person name="Schlueter J."/>
            <person name="Ma J."/>
            <person name="Mitros T."/>
            <person name="Nelson W."/>
            <person name="Hyten D."/>
            <person name="Song Q."/>
            <person name="Thelen J."/>
            <person name="Cheng J."/>
            <person name="Xu D."/>
            <person name="Hellsten U."/>
            <person name="May G."/>
            <person name="Yu Y."/>
            <person name="Sakurai T."/>
            <person name="Umezawa T."/>
            <person name="Bhattacharyya M."/>
            <person name="Sandhu D."/>
            <person name="Valliyodan B."/>
            <person name="Lindquist E."/>
            <person name="Peto M."/>
            <person name="Grant D."/>
            <person name="Shu S."/>
            <person name="Goodstein D."/>
            <person name="Barry K."/>
            <person name="Futrell-Griggs M."/>
            <person name="Abernathy B."/>
            <person name="Du J."/>
            <person name="Tian Z."/>
            <person name="Zhu L."/>
            <person name="Gill N."/>
            <person name="Joshi T."/>
            <person name="Libault M."/>
            <person name="Sethuraman A."/>
            <person name="Zhang X."/>
            <person name="Shinozaki K."/>
            <person name="Nguyen H."/>
            <person name="Wing R."/>
            <person name="Cregan P."/>
            <person name="Specht J."/>
            <person name="Grimwood J."/>
            <person name="Rokhsar D."/>
            <person name="Stacey G."/>
            <person name="Shoemaker R."/>
            <person name="Jackson S."/>
        </authorList>
    </citation>
    <scope>NUCLEOTIDE SEQUENCE</scope>
    <source>
        <tissue evidence="5">Callus</tissue>
    </source>
</reference>
<proteinExistence type="predicted"/>
<reference evidence="5 6" key="1">
    <citation type="journal article" date="2010" name="Nature">
        <title>Genome sequence of the palaeopolyploid soybean.</title>
        <authorList>
            <person name="Schmutz J."/>
            <person name="Cannon S.B."/>
            <person name="Schlueter J."/>
            <person name="Ma J."/>
            <person name="Mitros T."/>
            <person name="Nelson W."/>
            <person name="Hyten D.L."/>
            <person name="Song Q."/>
            <person name="Thelen J.J."/>
            <person name="Cheng J."/>
            <person name="Xu D."/>
            <person name="Hellsten U."/>
            <person name="May G.D."/>
            <person name="Yu Y."/>
            <person name="Sakurai T."/>
            <person name="Umezawa T."/>
            <person name="Bhattacharyya M.K."/>
            <person name="Sandhu D."/>
            <person name="Valliyodan B."/>
            <person name="Lindquist E."/>
            <person name="Peto M."/>
            <person name="Grant D."/>
            <person name="Shu S."/>
            <person name="Goodstein D."/>
            <person name="Barry K."/>
            <person name="Futrell-Griggs M."/>
            <person name="Abernathy B."/>
            <person name="Du J."/>
            <person name="Tian Z."/>
            <person name="Zhu L."/>
            <person name="Gill N."/>
            <person name="Joshi T."/>
            <person name="Libault M."/>
            <person name="Sethuraman A."/>
            <person name="Zhang X.-C."/>
            <person name="Shinozaki K."/>
            <person name="Nguyen H.T."/>
            <person name="Wing R.A."/>
            <person name="Cregan P."/>
            <person name="Specht J."/>
            <person name="Grimwood J."/>
            <person name="Rokhsar D."/>
            <person name="Stacey G."/>
            <person name="Shoemaker R.C."/>
            <person name="Jackson S.A."/>
        </authorList>
    </citation>
    <scope>NUCLEOTIDE SEQUENCE</scope>
    <source>
        <strain evidence="6">cv. Williams 82</strain>
        <tissue evidence="5">Callus</tissue>
    </source>
</reference>
<dbReference type="SMR" id="A0A0R0ICS0"/>
<dbReference type="PANTHER" id="PTHR12999">
    <property type="entry name" value="ZINC FINGER RAN-BINDING DOMAIN-CONTAINING PROTEIN 2 ZRANB2-RELATED"/>
    <property type="match status" value="1"/>
</dbReference>
<dbReference type="GO" id="GO:0008270">
    <property type="term" value="F:zinc ion binding"/>
    <property type="evidence" value="ECO:0007669"/>
    <property type="project" value="UniProtKB-KW"/>
</dbReference>
<evidence type="ECO:0000256" key="2">
    <source>
        <dbReference type="ARBA" id="ARBA00022771"/>
    </source>
</evidence>
<organism evidence="5">
    <name type="scientific">Glycine max</name>
    <name type="common">Soybean</name>
    <name type="synonym">Glycine hispida</name>
    <dbReference type="NCBI Taxonomy" id="3847"/>
    <lineage>
        <taxon>Eukaryota</taxon>
        <taxon>Viridiplantae</taxon>
        <taxon>Streptophyta</taxon>
        <taxon>Embryophyta</taxon>
        <taxon>Tracheophyta</taxon>
        <taxon>Spermatophyta</taxon>
        <taxon>Magnoliopsida</taxon>
        <taxon>eudicotyledons</taxon>
        <taxon>Gunneridae</taxon>
        <taxon>Pentapetalae</taxon>
        <taxon>rosids</taxon>
        <taxon>fabids</taxon>
        <taxon>Fabales</taxon>
        <taxon>Fabaceae</taxon>
        <taxon>Papilionoideae</taxon>
        <taxon>50 kb inversion clade</taxon>
        <taxon>NPAAA clade</taxon>
        <taxon>indigoferoid/millettioid clade</taxon>
        <taxon>Phaseoleae</taxon>
        <taxon>Glycine</taxon>
        <taxon>Glycine subgen. Soja</taxon>
    </lineage>
</organism>